<accession>A0A1I0RQ35</accession>
<feature type="domain" description="FecR protein" evidence="2">
    <location>
        <begin position="123"/>
        <end position="225"/>
    </location>
</feature>
<gene>
    <name evidence="4" type="ORF">SAMN04488122_3203</name>
</gene>
<keyword evidence="5" id="KW-1185">Reference proteome</keyword>
<keyword evidence="1" id="KW-1133">Transmembrane helix</keyword>
<evidence type="ECO:0000259" key="3">
    <source>
        <dbReference type="Pfam" id="PF16344"/>
    </source>
</evidence>
<feature type="domain" description="Protein FecR C-terminal" evidence="3">
    <location>
        <begin position="269"/>
        <end position="332"/>
    </location>
</feature>
<keyword evidence="1" id="KW-0812">Transmembrane</keyword>
<feature type="transmembrane region" description="Helical" evidence="1">
    <location>
        <begin position="99"/>
        <end position="118"/>
    </location>
</feature>
<dbReference type="InterPro" id="IPR032508">
    <property type="entry name" value="FecR_C"/>
</dbReference>
<protein>
    <submittedName>
        <fullName evidence="4">Ferric-dicitrate binding protein FerR, regulates iron transport through sigma-19</fullName>
    </submittedName>
</protein>
<dbReference type="PANTHER" id="PTHR30273:SF2">
    <property type="entry name" value="PROTEIN FECR"/>
    <property type="match status" value="1"/>
</dbReference>
<dbReference type="InterPro" id="IPR006860">
    <property type="entry name" value="FecR"/>
</dbReference>
<reference evidence="5" key="1">
    <citation type="submission" date="2016-10" db="EMBL/GenBank/DDBJ databases">
        <authorList>
            <person name="Varghese N."/>
            <person name="Submissions S."/>
        </authorList>
    </citation>
    <scope>NUCLEOTIDE SEQUENCE [LARGE SCALE GENOMIC DNA]</scope>
    <source>
        <strain evidence="5">DSM 3695</strain>
    </source>
</reference>
<organism evidence="4 5">
    <name type="scientific">Chitinophaga arvensicola</name>
    <dbReference type="NCBI Taxonomy" id="29529"/>
    <lineage>
        <taxon>Bacteria</taxon>
        <taxon>Pseudomonadati</taxon>
        <taxon>Bacteroidota</taxon>
        <taxon>Chitinophagia</taxon>
        <taxon>Chitinophagales</taxon>
        <taxon>Chitinophagaceae</taxon>
        <taxon>Chitinophaga</taxon>
    </lineage>
</organism>
<dbReference type="Gene3D" id="2.60.120.1440">
    <property type="match status" value="1"/>
</dbReference>
<sequence length="341" mass="38588">MSEQYKNYGKQDFLEDAFFLAYIKRTSVEAVRFWEKWMASSPANIGDMQAAAQELRVLLSATRIYPSPATTDEVWEQIAGQMAVSTMERNKLRRIRRSLIAAAAAVLLFIIGSSLFYYTGNKTIATGYGKTLRIQLSDQSLVTLNANSSITYTRRWWGGARREVWLTGEAFFDVTHLKKDSLPVKEGERFVVHTSHLDVEVLGTRFNVKERRGVTLVGLTTGSVQLRWKDGRQTMPLQPGEQASYQAATGEVHKVVKDMNEVNAWKENRLVMNNATVGEIIQLLEDNYGYKAVLEDPSITSRKIQGTIPVKNEDNIIFILSGILKVNIEKKDSLLIFRRAN</sequence>
<name>A0A1I0RQ35_9BACT</name>
<dbReference type="Gene3D" id="3.55.50.30">
    <property type="match status" value="1"/>
</dbReference>
<dbReference type="PIRSF" id="PIRSF018266">
    <property type="entry name" value="FecR"/>
    <property type="match status" value="1"/>
</dbReference>
<dbReference type="OrthoDB" id="923517at2"/>
<dbReference type="AlphaFoldDB" id="A0A1I0RQ35"/>
<evidence type="ECO:0000256" key="1">
    <source>
        <dbReference type="SAM" id="Phobius"/>
    </source>
</evidence>
<evidence type="ECO:0000313" key="4">
    <source>
        <dbReference type="EMBL" id="SEW43327.1"/>
    </source>
</evidence>
<evidence type="ECO:0000259" key="2">
    <source>
        <dbReference type="Pfam" id="PF04773"/>
    </source>
</evidence>
<dbReference type="Pfam" id="PF16344">
    <property type="entry name" value="FecR_C"/>
    <property type="match status" value="1"/>
</dbReference>
<dbReference type="GO" id="GO:0016989">
    <property type="term" value="F:sigma factor antagonist activity"/>
    <property type="evidence" value="ECO:0007669"/>
    <property type="project" value="TreeGrafter"/>
</dbReference>
<dbReference type="EMBL" id="FOJG01000001">
    <property type="protein sequence ID" value="SEW43327.1"/>
    <property type="molecule type" value="Genomic_DNA"/>
</dbReference>
<dbReference type="Pfam" id="PF04773">
    <property type="entry name" value="FecR"/>
    <property type="match status" value="1"/>
</dbReference>
<dbReference type="RefSeq" id="WP_089896352.1">
    <property type="nucleotide sequence ID" value="NZ_FOJG01000001.1"/>
</dbReference>
<dbReference type="Proteomes" id="UP000199310">
    <property type="component" value="Unassembled WGS sequence"/>
</dbReference>
<dbReference type="PANTHER" id="PTHR30273">
    <property type="entry name" value="PERIPLASMIC SIGNAL SENSOR AND SIGMA FACTOR ACTIVATOR FECR-RELATED"/>
    <property type="match status" value="1"/>
</dbReference>
<dbReference type="STRING" id="29529.SAMN04488122_3203"/>
<keyword evidence="1" id="KW-0472">Membrane</keyword>
<proteinExistence type="predicted"/>
<dbReference type="InterPro" id="IPR012373">
    <property type="entry name" value="Ferrdict_sens_TM"/>
</dbReference>
<evidence type="ECO:0000313" key="5">
    <source>
        <dbReference type="Proteomes" id="UP000199310"/>
    </source>
</evidence>